<gene>
    <name evidence="1" type="ORF">ERS008198_01789</name>
</gene>
<dbReference type="EMBL" id="CQPA01000010">
    <property type="protein sequence ID" value="CNU05762.1"/>
    <property type="molecule type" value="Genomic_DNA"/>
</dbReference>
<protein>
    <submittedName>
        <fullName evidence="1">Uncharacterized protein</fullName>
    </submittedName>
</protein>
<organism evidence="1 2">
    <name type="scientific">Salmonella enterica subsp. enterica serovar Bovismorbificans</name>
    <dbReference type="NCBI Taxonomy" id="58097"/>
    <lineage>
        <taxon>Bacteria</taxon>
        <taxon>Pseudomonadati</taxon>
        <taxon>Pseudomonadota</taxon>
        <taxon>Gammaproteobacteria</taxon>
        <taxon>Enterobacterales</taxon>
        <taxon>Enterobacteriaceae</taxon>
        <taxon>Salmonella</taxon>
    </lineage>
</organism>
<dbReference type="Proteomes" id="UP000041314">
    <property type="component" value="Unassembled WGS sequence"/>
</dbReference>
<reference evidence="1 2" key="1">
    <citation type="submission" date="2015-03" db="EMBL/GenBank/DDBJ databases">
        <authorList>
            <consortium name="Pathogen Informatics"/>
        </authorList>
    </citation>
    <scope>NUCLEOTIDE SEQUENCE [LARGE SCALE GENOMIC DNA]</scope>
    <source>
        <strain evidence="1 2">A1104</strain>
    </source>
</reference>
<proteinExistence type="predicted"/>
<accession>A0A655CBY3</accession>
<name>A0A655CBY3_SALET</name>
<dbReference type="AlphaFoldDB" id="A0A655CBY3"/>
<evidence type="ECO:0000313" key="2">
    <source>
        <dbReference type="Proteomes" id="UP000041314"/>
    </source>
</evidence>
<sequence>MHFPGNLVGNRPFIKRIRAVFGNHFQAFRQILLDQLIAFFQRLAVFPENGFAVLMVGDHFAAVSF</sequence>
<evidence type="ECO:0000313" key="1">
    <source>
        <dbReference type="EMBL" id="CNU05762.1"/>
    </source>
</evidence>